<dbReference type="CDD" id="cd00038">
    <property type="entry name" value="CAP_ED"/>
    <property type="match status" value="1"/>
</dbReference>
<organism evidence="2 3">
    <name type="scientific">Pyrocoelia pectoralis</name>
    <dbReference type="NCBI Taxonomy" id="417401"/>
    <lineage>
        <taxon>Eukaryota</taxon>
        <taxon>Metazoa</taxon>
        <taxon>Ecdysozoa</taxon>
        <taxon>Arthropoda</taxon>
        <taxon>Hexapoda</taxon>
        <taxon>Insecta</taxon>
        <taxon>Pterygota</taxon>
        <taxon>Neoptera</taxon>
        <taxon>Endopterygota</taxon>
        <taxon>Coleoptera</taxon>
        <taxon>Polyphaga</taxon>
        <taxon>Elateriformia</taxon>
        <taxon>Elateroidea</taxon>
        <taxon>Lampyridae</taxon>
        <taxon>Lampyrinae</taxon>
        <taxon>Pyrocoelia</taxon>
    </lineage>
</organism>
<reference evidence="2 3" key="1">
    <citation type="journal article" date="2024" name="Insects">
        <title>An Improved Chromosome-Level Genome Assembly of the Firefly Pyrocoelia pectoralis.</title>
        <authorList>
            <person name="Fu X."/>
            <person name="Meyer-Rochow V.B."/>
            <person name="Ballantyne L."/>
            <person name="Zhu X."/>
        </authorList>
    </citation>
    <scope>NUCLEOTIDE SEQUENCE [LARGE SCALE GENOMIC DNA]</scope>
    <source>
        <strain evidence="2">XCY_ONT2</strain>
    </source>
</reference>
<protein>
    <recommendedName>
        <fullName evidence="1">Cyclic nucleotide-binding domain-containing protein</fullName>
    </recommendedName>
</protein>
<dbReference type="InterPro" id="IPR018490">
    <property type="entry name" value="cNMP-bd_dom_sf"/>
</dbReference>
<dbReference type="SMART" id="SM00100">
    <property type="entry name" value="cNMP"/>
    <property type="match status" value="1"/>
</dbReference>
<comment type="caution">
    <text evidence="2">The sequence shown here is derived from an EMBL/GenBank/DDBJ whole genome shotgun (WGS) entry which is preliminary data.</text>
</comment>
<evidence type="ECO:0000259" key="1">
    <source>
        <dbReference type="PROSITE" id="PS50042"/>
    </source>
</evidence>
<dbReference type="Pfam" id="PF00027">
    <property type="entry name" value="cNMP_binding"/>
    <property type="match status" value="1"/>
</dbReference>
<dbReference type="InterPro" id="IPR000595">
    <property type="entry name" value="cNMP-bd_dom"/>
</dbReference>
<dbReference type="Proteomes" id="UP001329430">
    <property type="component" value="Chromosome 5"/>
</dbReference>
<dbReference type="PANTHER" id="PTHR23011">
    <property type="entry name" value="CYCLIC NUCLEOTIDE-BINDING DOMAIN CONTAINING PROTEIN"/>
    <property type="match status" value="1"/>
</dbReference>
<keyword evidence="3" id="KW-1185">Reference proteome</keyword>
<sequence length="495" mass="57240">MGRTTSELVIMTPEQIQAKQFRAKCRFRALVRKVIRNLYWLDDIEDQDLSDNVTKNIYLLTRRKHANALSLTDKSILCTPVSKRTDMDKAHLYRAIGGLKCFRRYPTHVKAQLAAVTYFQYLGPGRVIYRENHAALALYFVISGEISLSQLVYDPVLDKSVNQEIARRGPGAVLGEISLLHNMPQAVTVTTNTHTELLRLRKDDFNIVLKATVQKQWLRVQQALDMFTYFQSWNDMTKRDCCILAKMLSFKPDETILGDGVGLNDFVYFVIKGQCRIIQHLYTTHYTKNGRVFYEICQPLIGNDDLHEDSKMNFKSTSNTYQSSQWDIPGKGATVMSYDIICSISYNSKIISFIIRLSRTDIAEEVAHTASMHFAPNAELHFMQVCILNTTACFCIGEQFENRRVLAMNDVECLLIPQYWIMQKNVGNIWNRVKQYLNSHIPSTRQVQEEFLKERRWYQHKKETTGALLAKKQSVNHALMCDVPLFIRMNEKIDM</sequence>
<accession>A0AAN7ZN48</accession>
<proteinExistence type="predicted"/>
<dbReference type="Gene3D" id="2.60.120.10">
    <property type="entry name" value="Jelly Rolls"/>
    <property type="match status" value="2"/>
</dbReference>
<name>A0AAN7ZN48_9COLE</name>
<dbReference type="InterPro" id="IPR014710">
    <property type="entry name" value="RmlC-like_jellyroll"/>
</dbReference>
<dbReference type="PANTHER" id="PTHR23011:SF41">
    <property type="entry name" value="CYCLIC NUCLEOTIDE-BINDING DOMAIN-CONTAINING PROTEIN"/>
    <property type="match status" value="1"/>
</dbReference>
<feature type="domain" description="Cyclic nucleotide-binding" evidence="1">
    <location>
        <begin position="101"/>
        <end position="209"/>
    </location>
</feature>
<gene>
    <name evidence="2" type="ORF">RI129_007801</name>
</gene>
<dbReference type="PROSITE" id="PS50042">
    <property type="entry name" value="CNMP_BINDING_3"/>
    <property type="match status" value="1"/>
</dbReference>
<evidence type="ECO:0000313" key="2">
    <source>
        <dbReference type="EMBL" id="KAK5643956.1"/>
    </source>
</evidence>
<dbReference type="AlphaFoldDB" id="A0AAN7ZN48"/>
<dbReference type="EMBL" id="JAVRBK010000005">
    <property type="protein sequence ID" value="KAK5643956.1"/>
    <property type="molecule type" value="Genomic_DNA"/>
</dbReference>
<evidence type="ECO:0000313" key="3">
    <source>
        <dbReference type="Proteomes" id="UP001329430"/>
    </source>
</evidence>
<dbReference type="SUPFAM" id="SSF51206">
    <property type="entry name" value="cAMP-binding domain-like"/>
    <property type="match status" value="2"/>
</dbReference>